<evidence type="ECO:0000313" key="1">
    <source>
        <dbReference type="EMBL" id="EEP67427.1"/>
    </source>
</evidence>
<evidence type="ECO:0000313" key="2">
    <source>
        <dbReference type="Proteomes" id="UP000003009"/>
    </source>
</evidence>
<sequence>MRRIGKRVSGCLKRLPKRNFTQVYRGCICGGRMRQPENSVIQNRK</sequence>
<organism evidence="1 2">
    <name type="scientific">Kingella oralis ATCC 51147</name>
    <dbReference type="NCBI Taxonomy" id="629741"/>
    <lineage>
        <taxon>Bacteria</taxon>
        <taxon>Pseudomonadati</taxon>
        <taxon>Pseudomonadota</taxon>
        <taxon>Betaproteobacteria</taxon>
        <taxon>Neisseriales</taxon>
        <taxon>Neisseriaceae</taxon>
        <taxon>Kingella</taxon>
    </lineage>
</organism>
<comment type="caution">
    <text evidence="1">The sequence shown here is derived from an EMBL/GenBank/DDBJ whole genome shotgun (WGS) entry which is preliminary data.</text>
</comment>
<dbReference type="Proteomes" id="UP000003009">
    <property type="component" value="Unassembled WGS sequence"/>
</dbReference>
<protein>
    <submittedName>
        <fullName evidence="1">Uncharacterized protein</fullName>
    </submittedName>
</protein>
<proteinExistence type="predicted"/>
<reference evidence="1" key="1">
    <citation type="submission" date="2009-04" db="EMBL/GenBank/DDBJ databases">
        <authorList>
            <person name="Weinstock G."/>
            <person name="Sodergren E."/>
            <person name="Clifton S."/>
            <person name="Fulton L."/>
            <person name="Fulton B."/>
            <person name="Courtney L."/>
            <person name="Fronick C."/>
            <person name="Harrison M."/>
            <person name="Strong C."/>
            <person name="Farmer C."/>
            <person name="Delahaunty K."/>
            <person name="Markovic C."/>
            <person name="Hall O."/>
            <person name="Minx P."/>
            <person name="Tomlinson C."/>
            <person name="Mitreva M."/>
            <person name="Nelson J."/>
            <person name="Hou S."/>
            <person name="Wollam A."/>
            <person name="Pepin K.H."/>
            <person name="Johnson M."/>
            <person name="Bhonagiri V."/>
            <person name="Nash W.E."/>
            <person name="Warren W."/>
            <person name="Chinwalla A."/>
            <person name="Mardis E.R."/>
            <person name="Wilson R.K."/>
        </authorList>
    </citation>
    <scope>NUCLEOTIDE SEQUENCE [LARGE SCALE GENOMIC DNA]</scope>
    <source>
        <strain evidence="1">ATCC 51147</strain>
    </source>
</reference>
<keyword evidence="2" id="KW-1185">Reference proteome</keyword>
<accession>C4GL18</accession>
<dbReference type="AlphaFoldDB" id="C4GL18"/>
<dbReference type="HOGENOM" id="CLU_3200918_0_0_4"/>
<gene>
    <name evidence="1" type="ORF">GCWU000324_01674</name>
</gene>
<name>C4GL18_9NEIS</name>
<dbReference type="EMBL" id="ACJW02000003">
    <property type="protein sequence ID" value="EEP67427.1"/>
    <property type="molecule type" value="Genomic_DNA"/>
</dbReference>